<comment type="function">
    <text evidence="8">Catalyzes the transfer of a phosphate group to glutamate to form L-glutamate 5-phosphate.</text>
</comment>
<dbReference type="InterPro" id="IPR041739">
    <property type="entry name" value="G5K_ProB"/>
</dbReference>
<evidence type="ECO:0000256" key="6">
    <source>
        <dbReference type="ARBA" id="ARBA00022777"/>
    </source>
</evidence>
<sequence>MAAQNMAHKEQANAIPVRSEWTAARRIVVKIGSALLTDRDTGALKAEWLSSMLDDVAELTAQGKEVVLVSSGAIAQGRHTLKLPKGALELEQSQAAAAVGQISLAHAYQDMARSRGLIAAQILLTLGDTEERRRYLNARRTIETLLELKALPVVNENDTVATTEIRYGDNDRLSARVASMVSADCLVLLSDIDGLYTAPPQQDANAVRLDVVTAITADIEAMAGDAGTELSKGGMRTKVEAGKIALGAGTHMVIASGKVLHPLRSITEGAPCTWFLAHSDPRTARKRWIAGQLEPKGQVHVDAGAEQALAAGKSLLPAGVVRIDGNFDRGDAVIIRAPDGRELGRGLVSYARPDAEQIIGKKSAEIATILGVSRCDELIHRDDMALHRT</sequence>
<dbReference type="GO" id="GO:0005829">
    <property type="term" value="C:cytosol"/>
    <property type="evidence" value="ECO:0007669"/>
    <property type="project" value="TreeGrafter"/>
</dbReference>
<dbReference type="GO" id="GO:0004349">
    <property type="term" value="F:glutamate 5-kinase activity"/>
    <property type="evidence" value="ECO:0007669"/>
    <property type="project" value="UniProtKB-UniRule"/>
</dbReference>
<dbReference type="Pfam" id="PF00696">
    <property type="entry name" value="AA_kinase"/>
    <property type="match status" value="1"/>
</dbReference>
<evidence type="ECO:0000256" key="5">
    <source>
        <dbReference type="ARBA" id="ARBA00022741"/>
    </source>
</evidence>
<dbReference type="PRINTS" id="PR00474">
    <property type="entry name" value="GLU5KINASE"/>
</dbReference>
<protein>
    <recommendedName>
        <fullName evidence="8">Glutamate 5-kinase</fullName>
        <ecNumber evidence="8">2.7.2.11</ecNumber>
    </recommendedName>
    <alternativeName>
        <fullName evidence="8">Gamma-glutamyl kinase</fullName>
        <shortName evidence="8">GK</shortName>
    </alternativeName>
</protein>
<dbReference type="Proteomes" id="UP000059074">
    <property type="component" value="Unassembled WGS sequence"/>
</dbReference>
<dbReference type="PATRIC" id="fig|121290.4.peg.1994"/>
<feature type="domain" description="PUA" evidence="9">
    <location>
        <begin position="297"/>
        <end position="379"/>
    </location>
</feature>
<dbReference type="InterPro" id="IPR015947">
    <property type="entry name" value="PUA-like_sf"/>
</dbReference>
<keyword evidence="1 8" id="KW-0963">Cytoplasm</keyword>
<feature type="binding site" evidence="8">
    <location>
        <begin position="190"/>
        <end position="191"/>
    </location>
    <ligand>
        <name>ATP</name>
        <dbReference type="ChEBI" id="CHEBI:30616"/>
    </ligand>
</feature>
<feature type="binding site" evidence="8">
    <location>
        <position position="170"/>
    </location>
    <ligand>
        <name>substrate</name>
    </ligand>
</feature>
<dbReference type="InterPro" id="IPR001048">
    <property type="entry name" value="Asp/Glu/Uridylate_kinase"/>
</dbReference>
<dbReference type="STRING" id="121290.APY04_2681"/>
<feature type="binding site" evidence="8">
    <location>
        <position position="158"/>
    </location>
    <ligand>
        <name>substrate</name>
    </ligand>
</feature>
<comment type="subcellular location">
    <subcellularLocation>
        <location evidence="8">Cytoplasm</location>
    </subcellularLocation>
</comment>
<evidence type="ECO:0000259" key="9">
    <source>
        <dbReference type="SMART" id="SM00359"/>
    </source>
</evidence>
<dbReference type="InterPro" id="IPR005715">
    <property type="entry name" value="Glu_5kinase/COase_Synthase"/>
</dbReference>
<dbReference type="FunFam" id="3.40.1160.10:FF:000018">
    <property type="entry name" value="Glutamate 5-kinase"/>
    <property type="match status" value="1"/>
</dbReference>
<keyword evidence="6 8" id="KW-0418">Kinase</keyword>
<comment type="similarity">
    <text evidence="8">Belongs to the glutamate 5-kinase family.</text>
</comment>
<evidence type="ECO:0000256" key="7">
    <source>
        <dbReference type="ARBA" id="ARBA00022840"/>
    </source>
</evidence>
<evidence type="ECO:0000256" key="4">
    <source>
        <dbReference type="ARBA" id="ARBA00022679"/>
    </source>
</evidence>
<proteinExistence type="inferred from homology"/>
<evidence type="ECO:0000256" key="3">
    <source>
        <dbReference type="ARBA" id="ARBA00022650"/>
    </source>
</evidence>
<keyword evidence="3 8" id="KW-0641">Proline biosynthesis</keyword>
<dbReference type="InterPro" id="IPR036393">
    <property type="entry name" value="AceGlu_kinase-like_sf"/>
</dbReference>
<dbReference type="Pfam" id="PF01472">
    <property type="entry name" value="PUA"/>
    <property type="match status" value="1"/>
</dbReference>
<accession>A0A125NU81</accession>
<dbReference type="EC" id="2.7.2.11" evidence="8"/>
<evidence type="ECO:0000313" key="11">
    <source>
        <dbReference type="Proteomes" id="UP000059074"/>
    </source>
</evidence>
<keyword evidence="4 8" id="KW-0808">Transferase</keyword>
<keyword evidence="5 8" id="KW-0547">Nucleotide-binding</keyword>
<comment type="catalytic activity">
    <reaction evidence="8">
        <text>L-glutamate + ATP = L-glutamyl 5-phosphate + ADP</text>
        <dbReference type="Rhea" id="RHEA:14877"/>
        <dbReference type="ChEBI" id="CHEBI:29985"/>
        <dbReference type="ChEBI" id="CHEBI:30616"/>
        <dbReference type="ChEBI" id="CHEBI:58274"/>
        <dbReference type="ChEBI" id="CHEBI:456216"/>
        <dbReference type="EC" id="2.7.2.11"/>
    </reaction>
</comment>
<dbReference type="PROSITE" id="PS50890">
    <property type="entry name" value="PUA"/>
    <property type="match status" value="1"/>
</dbReference>
<comment type="caution">
    <text evidence="8">Lacks conserved residue(s) required for the propagation of feature annotation.</text>
</comment>
<dbReference type="InterPro" id="IPR036974">
    <property type="entry name" value="PUA_sf"/>
</dbReference>
<keyword evidence="11" id="KW-1185">Reference proteome</keyword>
<dbReference type="NCBIfam" id="TIGR01027">
    <property type="entry name" value="proB"/>
    <property type="match status" value="1"/>
</dbReference>
<dbReference type="GO" id="GO:0055129">
    <property type="term" value="P:L-proline biosynthetic process"/>
    <property type="evidence" value="ECO:0007669"/>
    <property type="project" value="UniProtKB-UniRule"/>
</dbReference>
<dbReference type="CDD" id="cd21157">
    <property type="entry name" value="PUA_G5K"/>
    <property type="match status" value="1"/>
</dbReference>
<dbReference type="UniPathway" id="UPA00098">
    <property type="reaction ID" value="UER00359"/>
</dbReference>
<gene>
    <name evidence="8" type="primary">proB</name>
    <name evidence="10" type="ORF">APY04_2681</name>
</gene>
<dbReference type="SUPFAM" id="SSF53633">
    <property type="entry name" value="Carbamate kinase-like"/>
    <property type="match status" value="1"/>
</dbReference>
<comment type="pathway">
    <text evidence="8">Amino-acid biosynthesis; L-proline biosynthesis; L-glutamate 5-semialdehyde from L-glutamate: step 1/2.</text>
</comment>
<evidence type="ECO:0000256" key="8">
    <source>
        <dbReference type="HAMAP-Rule" id="MF_00456"/>
    </source>
</evidence>
<keyword evidence="2 8" id="KW-0028">Amino-acid biosynthesis</keyword>
<evidence type="ECO:0000256" key="1">
    <source>
        <dbReference type="ARBA" id="ARBA00022490"/>
    </source>
</evidence>
<dbReference type="CDD" id="cd04242">
    <property type="entry name" value="AAK_G5K_ProB"/>
    <property type="match status" value="1"/>
</dbReference>
<reference evidence="10 11" key="1">
    <citation type="submission" date="2015-10" db="EMBL/GenBank/DDBJ databases">
        <title>Transcriptomic analysis of a linuron degrading triple-species bacterial consortium.</title>
        <authorList>
            <person name="Albers P."/>
        </authorList>
    </citation>
    <scope>NUCLEOTIDE SEQUENCE [LARGE SCALE GENOMIC DNA]</scope>
    <source>
        <strain evidence="10 11">WDL6</strain>
    </source>
</reference>
<evidence type="ECO:0000313" key="10">
    <source>
        <dbReference type="EMBL" id="KWT65834.1"/>
    </source>
</evidence>
<dbReference type="PANTHER" id="PTHR43654">
    <property type="entry name" value="GLUTAMATE 5-KINASE"/>
    <property type="match status" value="1"/>
</dbReference>
<feature type="binding site" evidence="8">
    <location>
        <position position="71"/>
    </location>
    <ligand>
        <name>substrate</name>
    </ligand>
</feature>
<dbReference type="InterPro" id="IPR011529">
    <property type="entry name" value="Glu_5kinase"/>
</dbReference>
<dbReference type="PROSITE" id="PS00902">
    <property type="entry name" value="GLUTAMATE_5_KINASE"/>
    <property type="match status" value="1"/>
</dbReference>
<dbReference type="Gene3D" id="3.40.1160.10">
    <property type="entry name" value="Acetylglutamate kinase-like"/>
    <property type="match status" value="1"/>
</dbReference>
<dbReference type="SMART" id="SM00359">
    <property type="entry name" value="PUA"/>
    <property type="match status" value="1"/>
</dbReference>
<comment type="caution">
    <text evidence="10">The sequence shown here is derived from an EMBL/GenBank/DDBJ whole genome shotgun (WGS) entry which is preliminary data.</text>
</comment>
<dbReference type="GO" id="GO:0003723">
    <property type="term" value="F:RNA binding"/>
    <property type="evidence" value="ECO:0007669"/>
    <property type="project" value="InterPro"/>
</dbReference>
<dbReference type="InterPro" id="IPR001057">
    <property type="entry name" value="Glu/AcGlu_kinase"/>
</dbReference>
<dbReference type="AlphaFoldDB" id="A0A125NU81"/>
<dbReference type="GO" id="GO:0005524">
    <property type="term" value="F:ATP binding"/>
    <property type="evidence" value="ECO:0007669"/>
    <property type="project" value="UniProtKB-KW"/>
</dbReference>
<feature type="binding site" evidence="8">
    <location>
        <position position="30"/>
    </location>
    <ligand>
        <name>ATP</name>
        <dbReference type="ChEBI" id="CHEBI:30616"/>
    </ligand>
</feature>
<dbReference type="SUPFAM" id="SSF88697">
    <property type="entry name" value="PUA domain-like"/>
    <property type="match status" value="1"/>
</dbReference>
<dbReference type="PANTHER" id="PTHR43654:SF1">
    <property type="entry name" value="ISOPENTENYL PHOSPHATE KINASE"/>
    <property type="match status" value="1"/>
</dbReference>
<dbReference type="HAMAP" id="MF_00456">
    <property type="entry name" value="ProB"/>
    <property type="match status" value="1"/>
</dbReference>
<dbReference type="EMBL" id="LMTR01000075">
    <property type="protein sequence ID" value="KWT65834.1"/>
    <property type="molecule type" value="Genomic_DNA"/>
</dbReference>
<dbReference type="FunFam" id="2.30.130.10:FF:000007">
    <property type="entry name" value="Glutamate 5-kinase"/>
    <property type="match status" value="1"/>
</dbReference>
<dbReference type="InterPro" id="IPR002478">
    <property type="entry name" value="PUA"/>
</dbReference>
<dbReference type="PIRSF" id="PIRSF000729">
    <property type="entry name" value="GK"/>
    <property type="match status" value="1"/>
</dbReference>
<organism evidence="10 11">
    <name type="scientific">Hyphomicrobium sulfonivorans</name>
    <dbReference type="NCBI Taxonomy" id="121290"/>
    <lineage>
        <taxon>Bacteria</taxon>
        <taxon>Pseudomonadati</taxon>
        <taxon>Pseudomonadota</taxon>
        <taxon>Alphaproteobacteria</taxon>
        <taxon>Hyphomicrobiales</taxon>
        <taxon>Hyphomicrobiaceae</taxon>
        <taxon>Hyphomicrobium</taxon>
    </lineage>
</organism>
<keyword evidence="7 8" id="KW-0067">ATP-binding</keyword>
<dbReference type="Gene3D" id="2.30.130.10">
    <property type="entry name" value="PUA domain"/>
    <property type="match status" value="1"/>
</dbReference>
<dbReference type="InterPro" id="IPR019797">
    <property type="entry name" value="Glutamate_5-kinase_CS"/>
</dbReference>
<evidence type="ECO:0000256" key="2">
    <source>
        <dbReference type="ARBA" id="ARBA00022605"/>
    </source>
</evidence>
<name>A0A125NU81_HYPSL</name>